<evidence type="ECO:0000256" key="4">
    <source>
        <dbReference type="ARBA" id="ARBA00022490"/>
    </source>
</evidence>
<dbReference type="SUPFAM" id="SSF53335">
    <property type="entry name" value="S-adenosyl-L-methionine-dependent methyltransferases"/>
    <property type="match status" value="1"/>
</dbReference>
<accession>A0A444ZBZ6</accession>
<evidence type="ECO:0000256" key="3">
    <source>
        <dbReference type="ARBA" id="ARBA00012533"/>
    </source>
</evidence>
<dbReference type="GO" id="GO:0005634">
    <property type="term" value="C:nucleus"/>
    <property type="evidence" value="ECO:0007669"/>
    <property type="project" value="UniProtKB-SubCell"/>
</dbReference>
<keyword evidence="7" id="KW-0949">S-adenosyl-L-methionine</keyword>
<dbReference type="STRING" id="3818.A0A444ZBZ6"/>
<keyword evidence="8" id="KW-0539">Nucleus</keyword>
<dbReference type="AlphaFoldDB" id="A0A444ZBZ6"/>
<evidence type="ECO:0000313" key="11">
    <source>
        <dbReference type="Proteomes" id="UP000289738"/>
    </source>
</evidence>
<evidence type="ECO:0000256" key="8">
    <source>
        <dbReference type="ARBA" id="ARBA00023242"/>
    </source>
</evidence>
<evidence type="ECO:0000256" key="5">
    <source>
        <dbReference type="ARBA" id="ARBA00022603"/>
    </source>
</evidence>
<proteinExistence type="inferred from homology"/>
<evidence type="ECO:0000256" key="2">
    <source>
        <dbReference type="ARBA" id="ARBA00004496"/>
    </source>
</evidence>
<dbReference type="Gene3D" id="3.40.50.150">
    <property type="entry name" value="Vaccinia Virus protein VP39"/>
    <property type="match status" value="1"/>
</dbReference>
<name>A0A444ZBZ6_ARAHY</name>
<gene>
    <name evidence="10" type="ORF">Ahy_B04g069118</name>
</gene>
<dbReference type="EMBL" id="SDMP01000014">
    <property type="protein sequence ID" value="RYR11618.1"/>
    <property type="molecule type" value="Genomic_DNA"/>
</dbReference>
<dbReference type="Proteomes" id="UP000289738">
    <property type="component" value="Chromosome B04"/>
</dbReference>
<dbReference type="PANTHER" id="PTHR14614">
    <property type="entry name" value="HEPATOCELLULAR CARCINOMA-ASSOCIATED ANTIGEN"/>
    <property type="match status" value="1"/>
</dbReference>
<evidence type="ECO:0000256" key="9">
    <source>
        <dbReference type="ARBA" id="ARBA00038126"/>
    </source>
</evidence>
<comment type="caution">
    <text evidence="10">The sequence shown here is derived from an EMBL/GenBank/DDBJ whole genome shotgun (WGS) entry which is preliminary data.</text>
</comment>
<dbReference type="Pfam" id="PF10294">
    <property type="entry name" value="Methyltransf_16"/>
    <property type="match status" value="1"/>
</dbReference>
<dbReference type="GO" id="GO:0005737">
    <property type="term" value="C:cytoplasm"/>
    <property type="evidence" value="ECO:0007669"/>
    <property type="project" value="UniProtKB-SubCell"/>
</dbReference>
<keyword evidence="6" id="KW-0808">Transferase</keyword>
<reference evidence="10 11" key="1">
    <citation type="submission" date="2019-01" db="EMBL/GenBank/DDBJ databases">
        <title>Sequencing of cultivated peanut Arachis hypogaea provides insights into genome evolution and oil improvement.</title>
        <authorList>
            <person name="Chen X."/>
        </authorList>
    </citation>
    <scope>NUCLEOTIDE SEQUENCE [LARGE SCALE GENOMIC DNA]</scope>
    <source>
        <strain evidence="11">cv. Fuhuasheng</strain>
        <tissue evidence="10">Leaves</tissue>
    </source>
</reference>
<comment type="similarity">
    <text evidence="9">Belongs to the methyltransferase superfamily. METTL18 family.</text>
</comment>
<protein>
    <recommendedName>
        <fullName evidence="3">protein-histidine N-methyltransferase</fullName>
        <ecNumber evidence="3">2.1.1.85</ecNumber>
    </recommendedName>
</protein>
<dbReference type="InterPro" id="IPR019410">
    <property type="entry name" value="Methyltransf_16"/>
</dbReference>
<dbReference type="InterPro" id="IPR029063">
    <property type="entry name" value="SAM-dependent_MTases_sf"/>
</dbReference>
<evidence type="ECO:0000313" key="10">
    <source>
        <dbReference type="EMBL" id="RYR11618.1"/>
    </source>
</evidence>
<dbReference type="PANTHER" id="PTHR14614:SF39">
    <property type="entry name" value="HISTIDINE PROTEIN METHYLTRANSFERASE 1 HOMOLOG"/>
    <property type="match status" value="1"/>
</dbReference>
<organism evidence="10 11">
    <name type="scientific">Arachis hypogaea</name>
    <name type="common">Peanut</name>
    <dbReference type="NCBI Taxonomy" id="3818"/>
    <lineage>
        <taxon>Eukaryota</taxon>
        <taxon>Viridiplantae</taxon>
        <taxon>Streptophyta</taxon>
        <taxon>Embryophyta</taxon>
        <taxon>Tracheophyta</taxon>
        <taxon>Spermatophyta</taxon>
        <taxon>Magnoliopsida</taxon>
        <taxon>eudicotyledons</taxon>
        <taxon>Gunneridae</taxon>
        <taxon>Pentapetalae</taxon>
        <taxon>rosids</taxon>
        <taxon>fabids</taxon>
        <taxon>Fabales</taxon>
        <taxon>Fabaceae</taxon>
        <taxon>Papilionoideae</taxon>
        <taxon>50 kb inversion clade</taxon>
        <taxon>dalbergioids sensu lato</taxon>
        <taxon>Dalbergieae</taxon>
        <taxon>Pterocarpus clade</taxon>
        <taxon>Arachis</taxon>
    </lineage>
</organism>
<dbReference type="GO" id="GO:0032259">
    <property type="term" value="P:methylation"/>
    <property type="evidence" value="ECO:0007669"/>
    <property type="project" value="UniProtKB-KW"/>
</dbReference>
<dbReference type="CDD" id="cd02440">
    <property type="entry name" value="AdoMet_MTases"/>
    <property type="match status" value="1"/>
</dbReference>
<keyword evidence="11" id="KW-1185">Reference proteome</keyword>
<dbReference type="GO" id="GO:0018064">
    <property type="term" value="F:protein-L-histidine N-tele-methyltransferase activity"/>
    <property type="evidence" value="ECO:0007669"/>
    <property type="project" value="UniProtKB-EC"/>
</dbReference>
<evidence type="ECO:0000256" key="7">
    <source>
        <dbReference type="ARBA" id="ARBA00022691"/>
    </source>
</evidence>
<dbReference type="EC" id="2.1.1.85" evidence="3"/>
<comment type="subcellular location">
    <subcellularLocation>
        <location evidence="2">Cytoplasm</location>
    </subcellularLocation>
    <subcellularLocation>
        <location evidence="1">Nucleus</location>
    </subcellularLocation>
</comment>
<keyword evidence="4" id="KW-0963">Cytoplasm</keyword>
<sequence>MAATNSNSENVQKPSFETFQLFSSTASGFGIFDDPAQQAPSIPPPPCVEVLPSEVHSSVKHSVESVNLDGITLLKGRVNTQQVFGLSNSDLVPGKYEGGLKLWEGSLDLIKALRCDIKSGLISFGGKRVLELGCGHGLPGIFALFEGAAAVHFQDFNAEVLRCLTIPNLNSNLSNKSHPLSSNLTNCDKIDVHFYAGDWNEVDKLLPYVATHVEDNQNAGYDFILMAETVYSINSLQNLYNLIKKCLRHPDGTLYFAAKKYYFGVGGGTRRFLSVVEKDGVMASSLVAEITDGSSNVREVWRLKPNLKNQIYSDSILSNLYFQGLKGEEDTLHFYCKLRHVHHRCKLVYLCQELHKKYTSFPPEIVGLFPIPSTSHILGCIQL</sequence>
<keyword evidence="5" id="KW-0489">Methyltransferase</keyword>
<evidence type="ECO:0000256" key="6">
    <source>
        <dbReference type="ARBA" id="ARBA00022679"/>
    </source>
</evidence>
<evidence type="ECO:0000256" key="1">
    <source>
        <dbReference type="ARBA" id="ARBA00004123"/>
    </source>
</evidence>